<evidence type="ECO:0000313" key="11">
    <source>
        <dbReference type="EMBL" id="KAK9709004.1"/>
    </source>
</evidence>
<feature type="domain" description="Peptidase S9 prolyl oligopeptidase catalytic" evidence="9">
    <location>
        <begin position="476"/>
        <end position="689"/>
    </location>
</feature>
<dbReference type="EMBL" id="JASPKY010000318">
    <property type="protein sequence ID" value="KAK9709004.1"/>
    <property type="molecule type" value="Genomic_DNA"/>
</dbReference>
<reference evidence="11 12" key="1">
    <citation type="journal article" date="2024" name="BMC Genomics">
        <title>De novo assembly and annotation of Popillia japonica's genome with initial clues to its potential as an invasive pest.</title>
        <authorList>
            <person name="Cucini C."/>
            <person name="Boschi S."/>
            <person name="Funari R."/>
            <person name="Cardaioli E."/>
            <person name="Iannotti N."/>
            <person name="Marturano G."/>
            <person name="Paoli F."/>
            <person name="Bruttini M."/>
            <person name="Carapelli A."/>
            <person name="Frati F."/>
            <person name="Nardi F."/>
        </authorList>
    </citation>
    <scope>NUCLEOTIDE SEQUENCE [LARGE SCALE GENOMIC DNA]</scope>
    <source>
        <strain evidence="11">DMR45628</strain>
    </source>
</reference>
<dbReference type="Proteomes" id="UP001458880">
    <property type="component" value="Unassembled WGS sequence"/>
</dbReference>
<dbReference type="GO" id="GO:0005737">
    <property type="term" value="C:cytoplasm"/>
    <property type="evidence" value="ECO:0007669"/>
    <property type="project" value="UniProtKB-SubCell"/>
</dbReference>
<evidence type="ECO:0000256" key="8">
    <source>
        <dbReference type="RuleBase" id="RU368024"/>
    </source>
</evidence>
<evidence type="ECO:0000256" key="1">
    <source>
        <dbReference type="ARBA" id="ARBA00000721"/>
    </source>
</evidence>
<dbReference type="AlphaFoldDB" id="A0AAW1JWX0"/>
<dbReference type="InterPro" id="IPR002470">
    <property type="entry name" value="Peptidase_S9A"/>
</dbReference>
<dbReference type="InterPro" id="IPR011042">
    <property type="entry name" value="6-blade_b-propeller_TolB-like"/>
</dbReference>
<proteinExistence type="inferred from homology"/>
<dbReference type="PANTHER" id="PTHR42776:SF4">
    <property type="entry name" value="ACYLAMINO-ACID-RELEASING ENZYME"/>
    <property type="match status" value="1"/>
</dbReference>
<keyword evidence="8" id="KW-0720">Serine protease</keyword>
<protein>
    <recommendedName>
        <fullName evidence="8">Prolyl endopeptidase</fullName>
        <ecNumber evidence="8">3.4.21.-</ecNumber>
    </recommendedName>
</protein>
<name>A0AAW1JWX0_POPJA</name>
<organism evidence="11 12">
    <name type="scientific">Popillia japonica</name>
    <name type="common">Japanese beetle</name>
    <dbReference type="NCBI Taxonomy" id="7064"/>
    <lineage>
        <taxon>Eukaryota</taxon>
        <taxon>Metazoa</taxon>
        <taxon>Ecdysozoa</taxon>
        <taxon>Arthropoda</taxon>
        <taxon>Hexapoda</taxon>
        <taxon>Insecta</taxon>
        <taxon>Pterygota</taxon>
        <taxon>Neoptera</taxon>
        <taxon>Endopterygota</taxon>
        <taxon>Coleoptera</taxon>
        <taxon>Polyphaga</taxon>
        <taxon>Scarabaeiformia</taxon>
        <taxon>Scarabaeidae</taxon>
        <taxon>Rutelinae</taxon>
        <taxon>Popillia</taxon>
    </lineage>
</organism>
<comment type="similarity">
    <text evidence="3 8">Belongs to the peptidase S9A family.</text>
</comment>
<keyword evidence="12" id="KW-1185">Reference proteome</keyword>
<dbReference type="GO" id="GO:0004252">
    <property type="term" value="F:serine-type endopeptidase activity"/>
    <property type="evidence" value="ECO:0007669"/>
    <property type="project" value="UniProtKB-UniRule"/>
</dbReference>
<accession>A0AAW1JWX0</accession>
<evidence type="ECO:0000313" key="12">
    <source>
        <dbReference type="Proteomes" id="UP001458880"/>
    </source>
</evidence>
<dbReference type="SUPFAM" id="SSF82171">
    <property type="entry name" value="DPP6 N-terminal domain-like"/>
    <property type="match status" value="1"/>
</dbReference>
<feature type="domain" description="Acylamino-acid-releasing enzyme N-terminal" evidence="10">
    <location>
        <begin position="36"/>
        <end position="402"/>
    </location>
</feature>
<keyword evidence="6" id="KW-0963">Cytoplasm</keyword>
<keyword evidence="7 8" id="KW-0378">Hydrolase</keyword>
<evidence type="ECO:0000256" key="5">
    <source>
        <dbReference type="ARBA" id="ARBA00011881"/>
    </source>
</evidence>
<gene>
    <name evidence="11" type="ORF">QE152_g26870</name>
</gene>
<evidence type="ECO:0000256" key="4">
    <source>
        <dbReference type="ARBA" id="ARBA00010040"/>
    </source>
</evidence>
<dbReference type="InterPro" id="IPR045550">
    <property type="entry name" value="AARE_N"/>
</dbReference>
<dbReference type="Gene3D" id="2.120.10.30">
    <property type="entry name" value="TolB, C-terminal domain"/>
    <property type="match status" value="1"/>
</dbReference>
<evidence type="ECO:0000259" key="9">
    <source>
        <dbReference type="Pfam" id="PF00326"/>
    </source>
</evidence>
<dbReference type="GO" id="GO:0008242">
    <property type="term" value="F:omega peptidase activity"/>
    <property type="evidence" value="ECO:0007669"/>
    <property type="project" value="UniProtKB-EC"/>
</dbReference>
<dbReference type="Pfam" id="PF00326">
    <property type="entry name" value="Peptidase_S9"/>
    <property type="match status" value="1"/>
</dbReference>
<dbReference type="Gene3D" id="3.40.50.1820">
    <property type="entry name" value="alpha/beta hydrolase"/>
    <property type="match status" value="1"/>
</dbReference>
<dbReference type="EC" id="3.4.21.-" evidence="8"/>
<keyword evidence="8" id="KW-0645">Protease</keyword>
<dbReference type="InterPro" id="IPR001375">
    <property type="entry name" value="Peptidase_S9_cat"/>
</dbReference>
<comment type="caution">
    <text evidence="11">The sequence shown here is derived from an EMBL/GenBank/DDBJ whole genome shotgun (WGS) entry which is preliminary data.</text>
</comment>
<dbReference type="PANTHER" id="PTHR42776">
    <property type="entry name" value="SERINE PEPTIDASE S9 FAMILY MEMBER"/>
    <property type="match status" value="1"/>
</dbReference>
<sequence>MALLDKVLKTYNTLSKIPALLSAEITSNGAVLKSIWSQRDVEKGKTTKILRVHSLNTDAKTTQSMCSVDITGQLLSCSSKTENLIGLIRENDSKQFLEIWSQDELKTTVDLKSLDLHGDVYTDGEFARLQFSPDETKLLYIAEKKQPKTEPFWKRKQAKPNGKDDDIIKGQEYVYREDWGEQLVSKVQSVIVQYDLTKEEVEILSGIPENVCPAKPSYSPDGTHIIGIAYKSDPRKLGLIYCSNRLSTIFKLDFEGNYTEIDLKNKSVKDPRFSPDGKTIIWLQREAGGPHAACMSLVKTAEPLAENSEVDVVIDVVQTEITTTNNRPFYGLKCWTNDGRLVLATNQKNTIQSYVIDLDAKTITQLGEMHDSFIILGVFNNILILNRRNFFKPDMLTLGKLENDITSIEWNEVTPRSRIPGLENHVCHYLELFQRTDDDIKTFSVIYLGPQAEAESSIPLIVWPHGGPHSAFANNLSLEASLFLQLGYALILINFRGSIGAGQASVDFLPGRVGVSDVSDCILAVQTAVAKYPWLNKDAIGLVGGSHGGFLVTHLSGQHPDMFKVVVARNAVIDIASMSIMSDIPDWCYVEAGSQYTQIGEPDIKTLESMRLLSPIQHAHKVKAPTMLQVGSKDLRVPPHQSKEYYTRLKANGVPVKMHLYDDNHPLGNILNEVDNLINTILFIEEHIKTN</sequence>
<evidence type="ECO:0000256" key="6">
    <source>
        <dbReference type="ARBA" id="ARBA00022490"/>
    </source>
</evidence>
<dbReference type="GO" id="GO:0006508">
    <property type="term" value="P:proteolysis"/>
    <property type="evidence" value="ECO:0007669"/>
    <property type="project" value="UniProtKB-KW"/>
</dbReference>
<comment type="subcellular location">
    <subcellularLocation>
        <location evidence="2">Cytoplasm</location>
    </subcellularLocation>
</comment>
<evidence type="ECO:0000256" key="3">
    <source>
        <dbReference type="ARBA" id="ARBA00005228"/>
    </source>
</evidence>
<dbReference type="Pfam" id="PF19283">
    <property type="entry name" value="APEH_N"/>
    <property type="match status" value="1"/>
</dbReference>
<dbReference type="PRINTS" id="PR00862">
    <property type="entry name" value="PROLIGOPTASE"/>
</dbReference>
<comment type="catalytic activity">
    <reaction evidence="1">
        <text>Cleavage of an N-acetyl or N-formyl amino acid from the N-terminus of a polypeptide.</text>
        <dbReference type="EC" id="3.4.19.1"/>
    </reaction>
</comment>
<comment type="similarity">
    <text evidence="4">Belongs to the peptidase S9C family.</text>
</comment>
<evidence type="ECO:0000259" key="10">
    <source>
        <dbReference type="Pfam" id="PF19283"/>
    </source>
</evidence>
<evidence type="ECO:0000256" key="7">
    <source>
        <dbReference type="ARBA" id="ARBA00022801"/>
    </source>
</evidence>
<comment type="subunit">
    <text evidence="5">Homotetramer.</text>
</comment>
<dbReference type="SUPFAM" id="SSF53474">
    <property type="entry name" value="alpha/beta-Hydrolases"/>
    <property type="match status" value="1"/>
</dbReference>
<dbReference type="InterPro" id="IPR029058">
    <property type="entry name" value="AB_hydrolase_fold"/>
</dbReference>
<evidence type="ECO:0000256" key="2">
    <source>
        <dbReference type="ARBA" id="ARBA00004496"/>
    </source>
</evidence>